<dbReference type="CDD" id="cd06262">
    <property type="entry name" value="metallo-hydrolase-like_MBL-fold"/>
    <property type="match status" value="1"/>
</dbReference>
<keyword evidence="3" id="KW-0378">Hydrolase</keyword>
<keyword evidence="4" id="KW-0862">Zinc</keyword>
<evidence type="ECO:0000259" key="5">
    <source>
        <dbReference type="SMART" id="SM00849"/>
    </source>
</evidence>
<dbReference type="SUPFAM" id="SSF56281">
    <property type="entry name" value="Metallo-hydrolase/oxidoreductase"/>
    <property type="match status" value="1"/>
</dbReference>
<comment type="caution">
    <text evidence="6">The sequence shown here is derived from an EMBL/GenBank/DDBJ whole genome shotgun (WGS) entry which is preliminary data.</text>
</comment>
<evidence type="ECO:0000313" key="7">
    <source>
        <dbReference type="Proteomes" id="UP000034543"/>
    </source>
</evidence>
<proteinExistence type="predicted"/>
<dbReference type="AlphaFoldDB" id="A0A0G1EPU4"/>
<accession>A0A0G1EPU4</accession>
<dbReference type="Gene3D" id="3.60.15.10">
    <property type="entry name" value="Ribonuclease Z/Hydroxyacylglutathione hydrolase-like"/>
    <property type="match status" value="1"/>
</dbReference>
<dbReference type="STRING" id="1618436.UV59_C0011G0007"/>
<comment type="cofactor">
    <cofactor evidence="1">
        <name>Zn(2+)</name>
        <dbReference type="ChEBI" id="CHEBI:29105"/>
    </cofactor>
</comment>
<organism evidence="6 7">
    <name type="scientific">Candidatus Gottesmanbacteria bacterium GW2011_GWA1_43_11</name>
    <dbReference type="NCBI Taxonomy" id="1618436"/>
    <lineage>
        <taxon>Bacteria</taxon>
        <taxon>Candidatus Gottesmaniibacteriota</taxon>
    </lineage>
</organism>
<dbReference type="InterPro" id="IPR036866">
    <property type="entry name" value="RibonucZ/Hydroxyglut_hydro"/>
</dbReference>
<protein>
    <submittedName>
        <fullName evidence="6">Beta-lactamase domain protein</fullName>
    </submittedName>
</protein>
<evidence type="ECO:0000256" key="1">
    <source>
        <dbReference type="ARBA" id="ARBA00001947"/>
    </source>
</evidence>
<name>A0A0G1EPU4_9BACT</name>
<dbReference type="Pfam" id="PF00753">
    <property type="entry name" value="Lactamase_B"/>
    <property type="match status" value="1"/>
</dbReference>
<evidence type="ECO:0000256" key="4">
    <source>
        <dbReference type="ARBA" id="ARBA00022833"/>
    </source>
</evidence>
<dbReference type="EMBL" id="LCFB01000011">
    <property type="protein sequence ID" value="KKS85051.1"/>
    <property type="molecule type" value="Genomic_DNA"/>
</dbReference>
<keyword evidence="2" id="KW-0479">Metal-binding</keyword>
<dbReference type="GO" id="GO:0046872">
    <property type="term" value="F:metal ion binding"/>
    <property type="evidence" value="ECO:0007669"/>
    <property type="project" value="UniProtKB-KW"/>
</dbReference>
<dbReference type="GO" id="GO:0016787">
    <property type="term" value="F:hydrolase activity"/>
    <property type="evidence" value="ECO:0007669"/>
    <property type="project" value="UniProtKB-KW"/>
</dbReference>
<dbReference type="InterPro" id="IPR001279">
    <property type="entry name" value="Metallo-B-lactamas"/>
</dbReference>
<sequence>MTVGALATNCYILVGENKQAIIVDPGDDADYIINTLNDLRCQPVCLMATHGHFDHILAARELQLAFKIPFMIHTADRFLISRMQETARHFLEYEVVESPPEISSTLNIKVPITLDRLRIEVIESPGHTPGSVCLYIPEAQTLLSGDTLFANGGVGRTDFSYSSQSQLVESLEKILRLPGETLIYPGHGPATTIAKESKIHRVAV</sequence>
<dbReference type="InterPro" id="IPR051453">
    <property type="entry name" value="MBL_Glyoxalase_II"/>
</dbReference>
<dbReference type="Proteomes" id="UP000034543">
    <property type="component" value="Unassembled WGS sequence"/>
</dbReference>
<dbReference type="PANTHER" id="PTHR46233:SF3">
    <property type="entry name" value="HYDROXYACYLGLUTATHIONE HYDROLASE GLOC"/>
    <property type="match status" value="1"/>
</dbReference>
<dbReference type="PANTHER" id="PTHR46233">
    <property type="entry name" value="HYDROXYACYLGLUTATHIONE HYDROLASE GLOC"/>
    <property type="match status" value="1"/>
</dbReference>
<gene>
    <name evidence="6" type="ORF">UV59_C0011G0007</name>
</gene>
<reference evidence="6 7" key="1">
    <citation type="journal article" date="2015" name="Nature">
        <title>rRNA introns, odd ribosomes, and small enigmatic genomes across a large radiation of phyla.</title>
        <authorList>
            <person name="Brown C.T."/>
            <person name="Hug L.A."/>
            <person name="Thomas B.C."/>
            <person name="Sharon I."/>
            <person name="Castelle C.J."/>
            <person name="Singh A."/>
            <person name="Wilkins M.J."/>
            <person name="Williams K.H."/>
            <person name="Banfield J.F."/>
        </authorList>
    </citation>
    <scope>NUCLEOTIDE SEQUENCE [LARGE SCALE GENOMIC DNA]</scope>
</reference>
<feature type="domain" description="Metallo-beta-lactamase" evidence="5">
    <location>
        <begin position="7"/>
        <end position="187"/>
    </location>
</feature>
<evidence type="ECO:0000256" key="2">
    <source>
        <dbReference type="ARBA" id="ARBA00022723"/>
    </source>
</evidence>
<evidence type="ECO:0000256" key="3">
    <source>
        <dbReference type="ARBA" id="ARBA00022801"/>
    </source>
</evidence>
<evidence type="ECO:0000313" key="6">
    <source>
        <dbReference type="EMBL" id="KKS85051.1"/>
    </source>
</evidence>
<dbReference type="SMART" id="SM00849">
    <property type="entry name" value="Lactamase_B"/>
    <property type="match status" value="1"/>
</dbReference>